<name>A0A8T0GTX3_CERPU</name>
<comment type="caution">
    <text evidence="1">The sequence shown here is derived from an EMBL/GenBank/DDBJ whole genome shotgun (WGS) entry which is preliminary data.</text>
</comment>
<reference evidence="1" key="1">
    <citation type="submission" date="2020-06" db="EMBL/GenBank/DDBJ databases">
        <title>WGS assembly of Ceratodon purpureus strain R40.</title>
        <authorList>
            <person name="Carey S.B."/>
            <person name="Jenkins J."/>
            <person name="Shu S."/>
            <person name="Lovell J.T."/>
            <person name="Sreedasyam A."/>
            <person name="Maumus F."/>
            <person name="Tiley G.P."/>
            <person name="Fernandez-Pozo N."/>
            <person name="Barry K."/>
            <person name="Chen C."/>
            <person name="Wang M."/>
            <person name="Lipzen A."/>
            <person name="Daum C."/>
            <person name="Saski C.A."/>
            <person name="Payton A.C."/>
            <person name="Mcbreen J.C."/>
            <person name="Conrad R.E."/>
            <person name="Kollar L.M."/>
            <person name="Olsson S."/>
            <person name="Huttunen S."/>
            <person name="Landis J.B."/>
            <person name="Wickett N.J."/>
            <person name="Johnson M.G."/>
            <person name="Rensing S.A."/>
            <person name="Grimwood J."/>
            <person name="Schmutz J."/>
            <person name="Mcdaniel S.F."/>
        </authorList>
    </citation>
    <scope>NUCLEOTIDE SEQUENCE</scope>
    <source>
        <strain evidence="1">R40</strain>
    </source>
</reference>
<dbReference type="Proteomes" id="UP000822688">
    <property type="component" value="Chromosome 8"/>
</dbReference>
<dbReference type="AlphaFoldDB" id="A0A8T0GTX3"/>
<accession>A0A8T0GTX3</accession>
<proteinExistence type="predicted"/>
<sequence>MLTRTSRAWTPTVSSTAPFRSPYLPYAPLRDHRQLCIITHQFNQFQNIQIWTPTMEHLGNGRMSRRQEGRGFLLEVCDSATAGV</sequence>
<evidence type="ECO:0000313" key="2">
    <source>
        <dbReference type="Proteomes" id="UP000822688"/>
    </source>
</evidence>
<organism evidence="1 2">
    <name type="scientific">Ceratodon purpureus</name>
    <name type="common">Fire moss</name>
    <name type="synonym">Dicranum purpureum</name>
    <dbReference type="NCBI Taxonomy" id="3225"/>
    <lineage>
        <taxon>Eukaryota</taxon>
        <taxon>Viridiplantae</taxon>
        <taxon>Streptophyta</taxon>
        <taxon>Embryophyta</taxon>
        <taxon>Bryophyta</taxon>
        <taxon>Bryophytina</taxon>
        <taxon>Bryopsida</taxon>
        <taxon>Dicranidae</taxon>
        <taxon>Pseudoditrichales</taxon>
        <taxon>Ditrichaceae</taxon>
        <taxon>Ceratodon</taxon>
    </lineage>
</organism>
<dbReference type="EMBL" id="CM026429">
    <property type="protein sequence ID" value="KAG0563171.1"/>
    <property type="molecule type" value="Genomic_DNA"/>
</dbReference>
<protein>
    <submittedName>
        <fullName evidence="1">Uncharacterized protein</fullName>
    </submittedName>
</protein>
<keyword evidence="2" id="KW-1185">Reference proteome</keyword>
<gene>
    <name evidence="1" type="ORF">KC19_8G009400</name>
</gene>
<evidence type="ECO:0000313" key="1">
    <source>
        <dbReference type="EMBL" id="KAG0563171.1"/>
    </source>
</evidence>